<name>A0ABQ5II78_9ASTR</name>
<dbReference type="EMBL" id="BQNB010020809">
    <property type="protein sequence ID" value="GJT99864.1"/>
    <property type="molecule type" value="Genomic_DNA"/>
</dbReference>
<gene>
    <name evidence="2" type="ORF">Tco_1110203</name>
</gene>
<evidence type="ECO:0000313" key="2">
    <source>
        <dbReference type="EMBL" id="GJT99864.1"/>
    </source>
</evidence>
<dbReference type="Proteomes" id="UP001151760">
    <property type="component" value="Unassembled WGS sequence"/>
</dbReference>
<protein>
    <submittedName>
        <fullName evidence="2">Uncharacterized protein</fullName>
    </submittedName>
</protein>
<organism evidence="2 3">
    <name type="scientific">Tanacetum coccineum</name>
    <dbReference type="NCBI Taxonomy" id="301880"/>
    <lineage>
        <taxon>Eukaryota</taxon>
        <taxon>Viridiplantae</taxon>
        <taxon>Streptophyta</taxon>
        <taxon>Embryophyta</taxon>
        <taxon>Tracheophyta</taxon>
        <taxon>Spermatophyta</taxon>
        <taxon>Magnoliopsida</taxon>
        <taxon>eudicotyledons</taxon>
        <taxon>Gunneridae</taxon>
        <taxon>Pentapetalae</taxon>
        <taxon>asterids</taxon>
        <taxon>campanulids</taxon>
        <taxon>Asterales</taxon>
        <taxon>Asteraceae</taxon>
        <taxon>Asteroideae</taxon>
        <taxon>Anthemideae</taxon>
        <taxon>Anthemidinae</taxon>
        <taxon>Tanacetum</taxon>
    </lineage>
</organism>
<evidence type="ECO:0000313" key="3">
    <source>
        <dbReference type="Proteomes" id="UP001151760"/>
    </source>
</evidence>
<proteinExistence type="predicted"/>
<keyword evidence="3" id="KW-1185">Reference proteome</keyword>
<reference evidence="2" key="2">
    <citation type="submission" date="2022-01" db="EMBL/GenBank/DDBJ databases">
        <authorList>
            <person name="Yamashiro T."/>
            <person name="Shiraishi A."/>
            <person name="Satake H."/>
            <person name="Nakayama K."/>
        </authorList>
    </citation>
    <scope>NUCLEOTIDE SEQUENCE</scope>
</reference>
<feature type="region of interest" description="Disordered" evidence="1">
    <location>
        <begin position="31"/>
        <end position="59"/>
    </location>
</feature>
<reference evidence="2" key="1">
    <citation type="journal article" date="2022" name="Int. J. Mol. Sci.">
        <title>Draft Genome of Tanacetum Coccineum: Genomic Comparison of Closely Related Tanacetum-Family Plants.</title>
        <authorList>
            <person name="Yamashiro T."/>
            <person name="Shiraishi A."/>
            <person name="Nakayama K."/>
            <person name="Satake H."/>
        </authorList>
    </citation>
    <scope>NUCLEOTIDE SEQUENCE</scope>
</reference>
<sequence length="187" mass="21092">MRYSRPKEYHYLLLLPSPTADSPKICFLSLIGGRSREEDEDEDEDEEEEEEHPALADSVPPVHLAQECIDFQSYSQQITETEGPSQPDANQGERLVAAPRFGLWFAMLMPPAMINEGVTGWHWAARDGTRNGDDSPYFRNGQLKELLDALSGLKRWSQFTALATVHCPCNAMEDTEKDDDRPILPKG</sequence>
<evidence type="ECO:0000256" key="1">
    <source>
        <dbReference type="SAM" id="MobiDB-lite"/>
    </source>
</evidence>
<comment type="caution">
    <text evidence="2">The sequence shown here is derived from an EMBL/GenBank/DDBJ whole genome shotgun (WGS) entry which is preliminary data.</text>
</comment>
<feature type="compositionally biased region" description="Acidic residues" evidence="1">
    <location>
        <begin position="38"/>
        <end position="51"/>
    </location>
</feature>
<accession>A0ABQ5II78</accession>